<sequence>MQNPEQPYTLEEYWKLVETFPDHKYEYVDGFVRMMTGGTLPHSHIAMNLSRIISTALLDRECLAFGSDAAVSLSESRVYYPDLTVTCDPADWSRTKSIESPTIVIEVLSPGTQSRDKLEKLDAYQLYPTIQDILLIDSKRMRIGHYHRVDASSWNYIIYTSKDDVVALEVIDLSITVADIYYRVYLTTEE</sequence>
<reference evidence="3" key="1">
    <citation type="submission" date="2018-12" db="EMBL/GenBank/DDBJ databases">
        <title>Tengunoibacter tsumagoiensis gen. nov., sp. nov., Dictyobacter kobayashii sp. nov., D. alpinus sp. nov., and D. joshuensis sp. nov. and description of Dictyobacteraceae fam. nov. within the order Ktedonobacterales isolated from Tengu-no-mugimeshi.</title>
        <authorList>
            <person name="Wang C.M."/>
            <person name="Zheng Y."/>
            <person name="Sakai Y."/>
            <person name="Toyoda A."/>
            <person name="Minakuchi Y."/>
            <person name="Abe K."/>
            <person name="Yokota A."/>
            <person name="Yabe S."/>
        </authorList>
    </citation>
    <scope>NUCLEOTIDE SEQUENCE [LARGE SCALE GENOMIC DNA]</scope>
    <source>
        <strain evidence="3">Uno3</strain>
    </source>
</reference>
<dbReference type="CDD" id="cd06260">
    <property type="entry name" value="DUF820-like"/>
    <property type="match status" value="1"/>
</dbReference>
<dbReference type="EMBL" id="BIFR01000001">
    <property type="protein sequence ID" value="GCE11816.1"/>
    <property type="molecule type" value="Genomic_DNA"/>
</dbReference>
<dbReference type="SUPFAM" id="SSF52980">
    <property type="entry name" value="Restriction endonuclease-like"/>
    <property type="match status" value="1"/>
</dbReference>
<gene>
    <name evidence="2" type="ORF">KTT_16750</name>
</gene>
<protein>
    <recommendedName>
        <fullName evidence="1">Putative restriction endonuclease domain-containing protein</fullName>
    </recommendedName>
</protein>
<dbReference type="AlphaFoldDB" id="A0A401ZY84"/>
<evidence type="ECO:0000259" key="1">
    <source>
        <dbReference type="Pfam" id="PF05685"/>
    </source>
</evidence>
<accession>A0A401ZY84</accession>
<proteinExistence type="predicted"/>
<feature type="domain" description="Putative restriction endonuclease" evidence="1">
    <location>
        <begin position="11"/>
        <end position="177"/>
    </location>
</feature>
<dbReference type="InterPro" id="IPR011335">
    <property type="entry name" value="Restrct_endonuc-II-like"/>
</dbReference>
<dbReference type="Proteomes" id="UP000287352">
    <property type="component" value="Unassembled WGS sequence"/>
</dbReference>
<dbReference type="Gene3D" id="3.90.1570.10">
    <property type="entry name" value="tt1808, chain A"/>
    <property type="match status" value="1"/>
</dbReference>
<dbReference type="InterPro" id="IPR008538">
    <property type="entry name" value="Uma2"/>
</dbReference>
<name>A0A401ZY84_9CHLR</name>
<keyword evidence="3" id="KW-1185">Reference proteome</keyword>
<evidence type="ECO:0000313" key="3">
    <source>
        <dbReference type="Proteomes" id="UP000287352"/>
    </source>
</evidence>
<dbReference type="InterPro" id="IPR012296">
    <property type="entry name" value="Nuclease_put_TT1808"/>
</dbReference>
<comment type="caution">
    <text evidence="2">The sequence shown here is derived from an EMBL/GenBank/DDBJ whole genome shotgun (WGS) entry which is preliminary data.</text>
</comment>
<dbReference type="Pfam" id="PF05685">
    <property type="entry name" value="Uma2"/>
    <property type="match status" value="1"/>
</dbReference>
<dbReference type="PANTHER" id="PTHR36558">
    <property type="entry name" value="GLR1098 PROTEIN"/>
    <property type="match status" value="1"/>
</dbReference>
<dbReference type="OrthoDB" id="151907at2"/>
<organism evidence="2 3">
    <name type="scientific">Tengunoibacter tsumagoiensis</name>
    <dbReference type="NCBI Taxonomy" id="2014871"/>
    <lineage>
        <taxon>Bacteria</taxon>
        <taxon>Bacillati</taxon>
        <taxon>Chloroflexota</taxon>
        <taxon>Ktedonobacteria</taxon>
        <taxon>Ktedonobacterales</taxon>
        <taxon>Dictyobacteraceae</taxon>
        <taxon>Tengunoibacter</taxon>
    </lineage>
</organism>
<dbReference type="RefSeq" id="WP_126579489.1">
    <property type="nucleotide sequence ID" value="NZ_BIFR01000001.1"/>
</dbReference>
<dbReference type="PANTHER" id="PTHR36558:SF1">
    <property type="entry name" value="RESTRICTION ENDONUCLEASE DOMAIN-CONTAINING PROTEIN-RELATED"/>
    <property type="match status" value="1"/>
</dbReference>
<evidence type="ECO:0000313" key="2">
    <source>
        <dbReference type="EMBL" id="GCE11816.1"/>
    </source>
</evidence>